<accession>A0ABZ3HAI9</accession>
<evidence type="ECO:0000313" key="2">
    <source>
        <dbReference type="Proteomes" id="UP001447842"/>
    </source>
</evidence>
<protein>
    <submittedName>
        <fullName evidence="1">Uncharacterized protein</fullName>
    </submittedName>
</protein>
<name>A0ABZ3HAI9_9BACT</name>
<dbReference type="RefSeq" id="WP_345972972.1">
    <property type="nucleotide sequence ID" value="NZ_CP147920.1"/>
</dbReference>
<sequence>MYKDLLNPKMSSALHLKSMMVSTFGKDIFNGGEESIINTIFDSFAKNLFFGAIENAYVHYGRLYMLTLNMQSIKKFDKVLFKKYNRALKKSVYDNNFYGLRMEINTIAHFIQKNISFNKQESPDFEITHNGNKVYIECTSVVFERKTSTNEDVLKKILFKINEKNEKPYASNSTSLWIETTNMTHRVAANSMDLDNRYLKKEITKYLQTHPHIKYGSIYLYQGFYHPLSQRFIIGHTGIIGDNASYELNNFLETYFPVVHPDEMIDYGYQLSTFSM</sequence>
<evidence type="ECO:0000313" key="1">
    <source>
        <dbReference type="EMBL" id="XAU15542.1"/>
    </source>
</evidence>
<keyword evidence="2" id="KW-1185">Reference proteome</keyword>
<proteinExistence type="predicted"/>
<dbReference type="EMBL" id="CP147920">
    <property type="protein sequence ID" value="XAU15542.1"/>
    <property type="molecule type" value="Genomic_DNA"/>
</dbReference>
<dbReference type="Proteomes" id="UP001447842">
    <property type="component" value="Chromosome"/>
</dbReference>
<reference evidence="1 2" key="1">
    <citation type="submission" date="2024-03" db="EMBL/GenBank/DDBJ databases">
        <title>Sulfurimonas sp. HSL3-1.</title>
        <authorList>
            <person name="Wang S."/>
        </authorList>
    </citation>
    <scope>NUCLEOTIDE SEQUENCE [LARGE SCALE GENOMIC DNA]</scope>
    <source>
        <strain evidence="1 2">HSL3-1</strain>
    </source>
</reference>
<gene>
    <name evidence="1" type="ORF">WCY31_02315</name>
</gene>
<organism evidence="1 2">
    <name type="scientific">Sulfurimonas diazotrophicus</name>
    <dbReference type="NCBI Taxonomy" id="3131939"/>
    <lineage>
        <taxon>Bacteria</taxon>
        <taxon>Pseudomonadati</taxon>
        <taxon>Campylobacterota</taxon>
        <taxon>Epsilonproteobacteria</taxon>
        <taxon>Campylobacterales</taxon>
        <taxon>Sulfurimonadaceae</taxon>
        <taxon>Sulfurimonas</taxon>
    </lineage>
</organism>